<feature type="DNA-binding region" description="H-T-H motif" evidence="5">
    <location>
        <begin position="18"/>
        <end position="37"/>
    </location>
</feature>
<dbReference type="InterPro" id="IPR013196">
    <property type="entry name" value="HTH_11"/>
</dbReference>
<dbReference type="PANTHER" id="PTHR12835">
    <property type="entry name" value="BIOTIN PROTEIN LIGASE"/>
    <property type="match status" value="1"/>
</dbReference>
<evidence type="ECO:0000313" key="8">
    <source>
        <dbReference type="Proteomes" id="UP001546774"/>
    </source>
</evidence>
<dbReference type="PANTHER" id="PTHR12835:SF5">
    <property type="entry name" value="BIOTIN--PROTEIN LIGASE"/>
    <property type="match status" value="1"/>
</dbReference>
<feature type="binding site" evidence="5">
    <location>
        <position position="113"/>
    </location>
    <ligand>
        <name>biotin</name>
        <dbReference type="ChEBI" id="CHEBI:57586"/>
    </ligand>
</feature>
<keyword evidence="5" id="KW-0238">DNA-binding</keyword>
<keyword evidence="2 5" id="KW-0547">Nucleotide-binding</keyword>
<dbReference type="InterPro" id="IPR030855">
    <property type="entry name" value="Bifunct_BirA"/>
</dbReference>
<dbReference type="InterPro" id="IPR036388">
    <property type="entry name" value="WH-like_DNA-bd_sf"/>
</dbReference>
<accession>A0ABV1H732</accession>
<gene>
    <name evidence="5" type="primary">birA</name>
    <name evidence="7" type="ORF">WMO37_09290</name>
</gene>
<feature type="binding site" evidence="5">
    <location>
        <position position="189"/>
    </location>
    <ligand>
        <name>biotin</name>
        <dbReference type="ChEBI" id="CHEBI:57586"/>
    </ligand>
</feature>
<dbReference type="InterPro" id="IPR004143">
    <property type="entry name" value="BPL_LPL_catalytic"/>
</dbReference>
<dbReference type="InterPro" id="IPR008988">
    <property type="entry name" value="Transcriptional_repressor_C"/>
</dbReference>
<evidence type="ECO:0000256" key="3">
    <source>
        <dbReference type="ARBA" id="ARBA00022840"/>
    </source>
</evidence>
<dbReference type="InterPro" id="IPR036390">
    <property type="entry name" value="WH_DNA-bd_sf"/>
</dbReference>
<comment type="catalytic activity">
    <reaction evidence="5">
        <text>biotin + L-lysyl-[protein] + ATP = N(6)-biotinyl-L-lysyl-[protein] + AMP + diphosphate + H(+)</text>
        <dbReference type="Rhea" id="RHEA:11756"/>
        <dbReference type="Rhea" id="RHEA-COMP:9752"/>
        <dbReference type="Rhea" id="RHEA-COMP:10505"/>
        <dbReference type="ChEBI" id="CHEBI:15378"/>
        <dbReference type="ChEBI" id="CHEBI:29969"/>
        <dbReference type="ChEBI" id="CHEBI:30616"/>
        <dbReference type="ChEBI" id="CHEBI:33019"/>
        <dbReference type="ChEBI" id="CHEBI:57586"/>
        <dbReference type="ChEBI" id="CHEBI:83144"/>
        <dbReference type="ChEBI" id="CHEBI:456215"/>
        <dbReference type="EC" id="6.3.4.15"/>
    </reaction>
</comment>
<dbReference type="InterPro" id="IPR004408">
    <property type="entry name" value="Biotin_CoA_COase_ligase"/>
</dbReference>
<dbReference type="SUPFAM" id="SSF46785">
    <property type="entry name" value="Winged helix' DNA-binding domain"/>
    <property type="match status" value="1"/>
</dbReference>
<keyword evidence="3 5" id="KW-0067">ATP-binding</keyword>
<dbReference type="Proteomes" id="UP001546774">
    <property type="component" value="Unassembled WGS sequence"/>
</dbReference>
<dbReference type="HAMAP" id="MF_00978">
    <property type="entry name" value="Bifunct_BirA"/>
    <property type="match status" value="1"/>
</dbReference>
<keyword evidence="5" id="KW-0678">Repressor</keyword>
<protein>
    <recommendedName>
        <fullName evidence="5">Bifunctional ligase/repressor BirA</fullName>
    </recommendedName>
    <alternativeName>
        <fullName evidence="5">Biotin--[acetyl-CoA-carboxylase] ligase</fullName>
        <ecNumber evidence="5">6.3.4.15</ecNumber>
    </alternativeName>
    <alternativeName>
        <fullName evidence="5">Biotin--protein ligase</fullName>
    </alternativeName>
    <alternativeName>
        <fullName evidence="5">Biotin-[acetyl-CoA carboxylase] synthetase</fullName>
    </alternativeName>
</protein>
<dbReference type="Gene3D" id="3.30.930.10">
    <property type="entry name" value="Bira Bifunctional Protein, Domain 2"/>
    <property type="match status" value="1"/>
</dbReference>
<reference evidence="7" key="1">
    <citation type="submission" date="2024-03" db="EMBL/GenBank/DDBJ databases">
        <title>Human intestinal bacterial collection.</title>
        <authorList>
            <person name="Pauvert C."/>
            <person name="Hitch T.C.A."/>
            <person name="Clavel T."/>
        </authorList>
    </citation>
    <scope>NUCLEOTIDE SEQUENCE [LARGE SCALE GENOMIC DNA]</scope>
    <source>
        <strain evidence="7">CLA-AA-H89B</strain>
    </source>
</reference>
<dbReference type="Pfam" id="PF03099">
    <property type="entry name" value="BPL_LplA_LipB"/>
    <property type="match status" value="1"/>
</dbReference>
<dbReference type="EC" id="6.3.4.15" evidence="5"/>
<evidence type="ECO:0000256" key="5">
    <source>
        <dbReference type="HAMAP-Rule" id="MF_00978"/>
    </source>
</evidence>
<comment type="function">
    <text evidence="5">Acts both as a biotin--[acetyl-CoA-carboxylase] ligase and a repressor.</text>
</comment>
<dbReference type="Pfam" id="PF02237">
    <property type="entry name" value="BPL_C"/>
    <property type="match status" value="1"/>
</dbReference>
<keyword evidence="1 5" id="KW-0436">Ligase</keyword>
<name>A0ABV1H732_9FIRM</name>
<evidence type="ECO:0000256" key="4">
    <source>
        <dbReference type="ARBA" id="ARBA00023267"/>
    </source>
</evidence>
<dbReference type="GO" id="GO:0004077">
    <property type="term" value="F:biotin--[biotin carboxyl-carrier protein] ligase activity"/>
    <property type="evidence" value="ECO:0007669"/>
    <property type="project" value="UniProtKB-EC"/>
</dbReference>
<feature type="binding site" evidence="5">
    <location>
        <begin position="89"/>
        <end position="91"/>
    </location>
    <ligand>
        <name>biotin</name>
        <dbReference type="ChEBI" id="CHEBI:57586"/>
    </ligand>
</feature>
<dbReference type="SUPFAM" id="SSF55681">
    <property type="entry name" value="Class II aaRS and biotin synthetases"/>
    <property type="match status" value="1"/>
</dbReference>
<feature type="domain" description="BPL/LPL catalytic" evidence="6">
    <location>
        <begin position="72"/>
        <end position="260"/>
    </location>
</feature>
<comment type="similarity">
    <text evidence="5">Belongs to the biotin--protein ligase family.</text>
</comment>
<comment type="caution">
    <text evidence="7">The sequence shown here is derived from an EMBL/GenBank/DDBJ whole genome shotgun (WGS) entry which is preliminary data.</text>
</comment>
<dbReference type="EMBL" id="JBBMFS010000007">
    <property type="protein sequence ID" value="MEQ2555197.1"/>
    <property type="molecule type" value="Genomic_DNA"/>
</dbReference>
<dbReference type="Gene3D" id="2.30.30.100">
    <property type="match status" value="1"/>
</dbReference>
<sequence length="331" mass="36411">MKTKILRQLRTTNEYVSGQMLCDELGVSRTAVWKAINQLKEEGYTIEAVQNKGYKITGYPDILTAEEIESQLNPDDTVKKVVYAPEIDSTNNEAKRNAENGAKDGTLYITESQTGGRGRRGRQWVSPSGSGIWMTLLLRPQINPANASMLTIVAAMAVTMAIRRAVAETGVDVECHIKWPNDVVINKKKVCGILTEMSAELDCIHYVVIGIGINVNTTEFADEIKETASSLFVETGKNIKRSRIVALFAEEFTKYYQKFLNTGDLSGLVQDYNELLINAGRQVRICDAKEEFTGVAAGIDSHGELLVTKEDGTQAVISAGEVSVRGLYGYV</sequence>
<organism evidence="7 8">
    <name type="scientific">Lachnospira intestinalis</name>
    <dbReference type="NCBI Taxonomy" id="3133158"/>
    <lineage>
        <taxon>Bacteria</taxon>
        <taxon>Bacillati</taxon>
        <taxon>Bacillota</taxon>
        <taxon>Clostridia</taxon>
        <taxon>Lachnospirales</taxon>
        <taxon>Lachnospiraceae</taxon>
        <taxon>Lachnospira</taxon>
    </lineage>
</organism>
<dbReference type="InterPro" id="IPR003142">
    <property type="entry name" value="BPL_C"/>
</dbReference>
<dbReference type="CDD" id="cd16442">
    <property type="entry name" value="BPL"/>
    <property type="match status" value="1"/>
</dbReference>
<dbReference type="Gene3D" id="1.10.10.10">
    <property type="entry name" value="Winged helix-like DNA-binding domain superfamily/Winged helix DNA-binding domain"/>
    <property type="match status" value="1"/>
</dbReference>
<keyword evidence="8" id="KW-1185">Reference proteome</keyword>
<keyword evidence="5" id="KW-0804">Transcription</keyword>
<dbReference type="PROSITE" id="PS51733">
    <property type="entry name" value="BPL_LPL_CATALYTIC"/>
    <property type="match status" value="1"/>
</dbReference>
<dbReference type="SUPFAM" id="SSF50037">
    <property type="entry name" value="C-terminal domain of transcriptional repressors"/>
    <property type="match status" value="1"/>
</dbReference>
<feature type="binding site" evidence="5">
    <location>
        <begin position="117"/>
        <end position="119"/>
    </location>
    <ligand>
        <name>biotin</name>
        <dbReference type="ChEBI" id="CHEBI:57586"/>
    </ligand>
</feature>
<proteinExistence type="inferred from homology"/>
<evidence type="ECO:0000313" key="7">
    <source>
        <dbReference type="EMBL" id="MEQ2555197.1"/>
    </source>
</evidence>
<evidence type="ECO:0000256" key="1">
    <source>
        <dbReference type="ARBA" id="ARBA00022598"/>
    </source>
</evidence>
<dbReference type="Pfam" id="PF08279">
    <property type="entry name" value="HTH_11"/>
    <property type="match status" value="1"/>
</dbReference>
<dbReference type="InterPro" id="IPR045864">
    <property type="entry name" value="aa-tRNA-synth_II/BPL/LPL"/>
</dbReference>
<keyword evidence="4 5" id="KW-0092">Biotin</keyword>
<evidence type="ECO:0000259" key="6">
    <source>
        <dbReference type="PROSITE" id="PS51733"/>
    </source>
</evidence>
<keyword evidence="5" id="KW-0805">Transcription regulation</keyword>
<evidence type="ECO:0000256" key="2">
    <source>
        <dbReference type="ARBA" id="ARBA00022741"/>
    </source>
</evidence>
<dbReference type="NCBIfam" id="TIGR00121">
    <property type="entry name" value="birA_ligase"/>
    <property type="match status" value="1"/>
</dbReference>